<gene>
    <name evidence="2" type="ORF">CAOG_009789</name>
</gene>
<keyword evidence="1" id="KW-0732">Signal</keyword>
<feature type="signal peptide" evidence="1">
    <location>
        <begin position="1"/>
        <end position="25"/>
    </location>
</feature>
<reference evidence="3" key="1">
    <citation type="submission" date="2011-02" db="EMBL/GenBank/DDBJ databases">
        <title>The Genome Sequence of Capsaspora owczarzaki ATCC 30864.</title>
        <authorList>
            <person name="Russ C."/>
            <person name="Cuomo C."/>
            <person name="Burger G."/>
            <person name="Gray M.W."/>
            <person name="Holland P.W.H."/>
            <person name="King N."/>
            <person name="Lang F.B.F."/>
            <person name="Roger A.J."/>
            <person name="Ruiz-Trillo I."/>
            <person name="Young S.K."/>
            <person name="Zeng Q."/>
            <person name="Gargeya S."/>
            <person name="Alvarado L."/>
            <person name="Berlin A."/>
            <person name="Chapman S.B."/>
            <person name="Chen Z."/>
            <person name="Freedman E."/>
            <person name="Gellesch M."/>
            <person name="Goldberg J."/>
            <person name="Griggs A."/>
            <person name="Gujja S."/>
            <person name="Heilman E."/>
            <person name="Heiman D."/>
            <person name="Howarth C."/>
            <person name="Mehta T."/>
            <person name="Neiman D."/>
            <person name="Pearson M."/>
            <person name="Roberts A."/>
            <person name="Saif S."/>
            <person name="Shea T."/>
            <person name="Shenoy N."/>
            <person name="Sisk P."/>
            <person name="Stolte C."/>
            <person name="Sykes S."/>
            <person name="White J."/>
            <person name="Yandava C."/>
            <person name="Haas B."/>
            <person name="Nusbaum C."/>
            <person name="Birren B."/>
        </authorList>
    </citation>
    <scope>NUCLEOTIDE SEQUENCE</scope>
    <source>
        <strain evidence="3">ATCC 30864</strain>
    </source>
</reference>
<evidence type="ECO:0008006" key="4">
    <source>
        <dbReference type="Google" id="ProtNLM"/>
    </source>
</evidence>
<dbReference type="InParanoid" id="A0A0D2WRV2"/>
<evidence type="ECO:0000256" key="1">
    <source>
        <dbReference type="SAM" id="SignalP"/>
    </source>
</evidence>
<organism evidence="2 3">
    <name type="scientific">Capsaspora owczarzaki (strain ATCC 30864)</name>
    <dbReference type="NCBI Taxonomy" id="595528"/>
    <lineage>
        <taxon>Eukaryota</taxon>
        <taxon>Filasterea</taxon>
        <taxon>Capsaspora</taxon>
    </lineage>
</organism>
<keyword evidence="3" id="KW-1185">Reference proteome</keyword>
<protein>
    <recommendedName>
        <fullName evidence="4">Secreted protein</fullName>
    </recommendedName>
</protein>
<evidence type="ECO:0000313" key="2">
    <source>
        <dbReference type="EMBL" id="KJE94043.1"/>
    </source>
</evidence>
<sequence>MAIVPCAYLSLLVLAIVLHPPRALAFFEKFATLVLRLSKGAQLTRNAPVPLTGRLGLSKNHACFMVE</sequence>
<proteinExistence type="predicted"/>
<evidence type="ECO:0000313" key="3">
    <source>
        <dbReference type="Proteomes" id="UP000008743"/>
    </source>
</evidence>
<dbReference type="AlphaFoldDB" id="A0A0D2WRV2"/>
<name>A0A0D2WRV2_CAPO3</name>
<dbReference type="Proteomes" id="UP000008743">
    <property type="component" value="Unassembled WGS sequence"/>
</dbReference>
<dbReference type="EMBL" id="KE346366">
    <property type="protein sequence ID" value="KJE94043.1"/>
    <property type="molecule type" value="Genomic_DNA"/>
</dbReference>
<feature type="chain" id="PRO_5002255192" description="Secreted protein" evidence="1">
    <location>
        <begin position="26"/>
        <end position="67"/>
    </location>
</feature>
<accession>A0A0D2WRV2</accession>